<accession>A0ABW8UB84</accession>
<organism evidence="1 2">
    <name type="scientific">Loigolactobacillus zhaoyuanensis</name>
    <dbReference type="NCBI Taxonomy" id="2486017"/>
    <lineage>
        <taxon>Bacteria</taxon>
        <taxon>Bacillati</taxon>
        <taxon>Bacillota</taxon>
        <taxon>Bacilli</taxon>
        <taxon>Lactobacillales</taxon>
        <taxon>Lactobacillaceae</taxon>
        <taxon>Loigolactobacillus</taxon>
    </lineage>
</organism>
<proteinExistence type="predicted"/>
<sequence>MNYPQPSLPQDIKLTAGEQLVYVTVDLDAFRRKYGKTARKNITIPEYLNKLAKEQKINVSQVATEALRVKLGF</sequence>
<evidence type="ECO:0000313" key="2">
    <source>
        <dbReference type="Proteomes" id="UP001625389"/>
    </source>
</evidence>
<dbReference type="EMBL" id="JBGQPK010000001">
    <property type="protein sequence ID" value="MFL2028092.1"/>
    <property type="molecule type" value="Genomic_DNA"/>
</dbReference>
<dbReference type="Proteomes" id="UP001625389">
    <property type="component" value="Unassembled WGS sequence"/>
</dbReference>
<protein>
    <submittedName>
        <fullName evidence="1">Antitoxin HicB</fullName>
    </submittedName>
</protein>
<evidence type="ECO:0000313" key="1">
    <source>
        <dbReference type="EMBL" id="MFL2028092.1"/>
    </source>
</evidence>
<keyword evidence="2" id="KW-1185">Reference proteome</keyword>
<gene>
    <name evidence="1" type="ORF">ACEN34_00455</name>
</gene>
<dbReference type="RefSeq" id="WP_407136661.1">
    <property type="nucleotide sequence ID" value="NZ_JBGQPK010000001.1"/>
</dbReference>
<reference evidence="1 2" key="1">
    <citation type="submission" date="2024-08" db="EMBL/GenBank/DDBJ databases">
        <authorList>
            <person name="Arias E."/>
        </authorList>
    </citation>
    <scope>NUCLEOTIDE SEQUENCE [LARGE SCALE GENOMIC DNA]</scope>
    <source>
        <strain evidence="1 2">FAM 25317</strain>
    </source>
</reference>
<name>A0ABW8UB84_9LACO</name>
<comment type="caution">
    <text evidence="1">The sequence shown here is derived from an EMBL/GenBank/DDBJ whole genome shotgun (WGS) entry which is preliminary data.</text>
</comment>